<evidence type="ECO:0000313" key="2">
    <source>
        <dbReference type="EMBL" id="CCF49268.1"/>
    </source>
</evidence>
<dbReference type="HOGENOM" id="CLU_1556422_0_0_1"/>
<comment type="caution">
    <text evidence="2">The sequence shown here is derived from an EMBL/GenBank/DDBJ whole genome shotgun (WGS) entry which is preliminary data.</text>
</comment>
<accession>I2FQS5</accession>
<gene>
    <name evidence="2" type="ORF">UHOR_07678</name>
</gene>
<evidence type="ECO:0000313" key="3">
    <source>
        <dbReference type="Proteomes" id="UP000006174"/>
    </source>
</evidence>
<evidence type="ECO:0000256" key="1">
    <source>
        <dbReference type="SAM" id="MobiDB-lite"/>
    </source>
</evidence>
<proteinExistence type="predicted"/>
<organism evidence="2 3">
    <name type="scientific">Ustilago hordei</name>
    <name type="common">Barley covered smut fungus</name>
    <dbReference type="NCBI Taxonomy" id="120017"/>
    <lineage>
        <taxon>Eukaryota</taxon>
        <taxon>Fungi</taxon>
        <taxon>Dikarya</taxon>
        <taxon>Basidiomycota</taxon>
        <taxon>Ustilaginomycotina</taxon>
        <taxon>Ustilaginomycetes</taxon>
        <taxon>Ustilaginales</taxon>
        <taxon>Ustilaginaceae</taxon>
        <taxon>Ustilago</taxon>
    </lineage>
</organism>
<feature type="region of interest" description="Disordered" evidence="1">
    <location>
        <begin position="140"/>
        <end position="172"/>
    </location>
</feature>
<name>I2FQS5_USTHO</name>
<reference evidence="2 3" key="1">
    <citation type="journal article" date="2012" name="Plant Cell">
        <title>Genome comparison of barley and maize smut fungi reveals targeted loss of RNA silencing components and species-specific presence of transposable elements.</title>
        <authorList>
            <person name="Laurie J.D."/>
            <person name="Ali S."/>
            <person name="Linning R."/>
            <person name="Mannhaupt G."/>
            <person name="Wong P."/>
            <person name="Gueldener U."/>
            <person name="Muensterkoetter M."/>
            <person name="Moore R."/>
            <person name="Kahmann R."/>
            <person name="Bakkeren G."/>
            <person name="Schirawski J."/>
        </authorList>
    </citation>
    <scope>NUCLEOTIDE SEQUENCE [LARGE SCALE GENOMIC DNA]</scope>
    <source>
        <strain evidence="3">Uh4875-4</strain>
    </source>
</reference>
<protein>
    <submittedName>
        <fullName evidence="2">Uncharacterized protein</fullName>
    </submittedName>
</protein>
<keyword evidence="3" id="KW-1185">Reference proteome</keyword>
<dbReference type="EMBL" id="CAGI01000143">
    <property type="protein sequence ID" value="CCF49268.1"/>
    <property type="molecule type" value="Genomic_DNA"/>
</dbReference>
<dbReference type="Proteomes" id="UP000006174">
    <property type="component" value="Unassembled WGS sequence"/>
</dbReference>
<sequence>MAGFRGLKWRSRVSHRIRRRRVAAAPLSLLAWHRAQSPREVSAVMAQRFLIRNGALPVGKMPKDEAAFPTLQPTTRRMIRNPPPDEIRERPFLTVPRCLRTCIQRRFPSDTERKACGEIHIAESRVSENKENKIINKEQTATQVRWIPKQQASKADRGGGGGLQSTKEEKPR</sequence>
<dbReference type="AlphaFoldDB" id="I2FQS5"/>